<dbReference type="InterPro" id="IPR012373">
    <property type="entry name" value="Ferrdict_sens_TM"/>
</dbReference>
<dbReference type="PANTHER" id="PTHR30273">
    <property type="entry name" value="PERIPLASMIC SIGNAL SENSOR AND SIGMA FACTOR ACTIVATOR FECR-RELATED"/>
    <property type="match status" value="1"/>
</dbReference>
<keyword evidence="5" id="KW-1185">Reference proteome</keyword>
<protein>
    <submittedName>
        <fullName evidence="4">FecR domain-containing protein</fullName>
    </submittedName>
</protein>
<sequence>MDKNEAKQLIEKYLSGTCTPEEKAYVEKAYNRMPAGQAGRSDDRYQRLSGEIWENIVNSAGIKRQAGKRRRLVYVAAAALLAGLAIGNFFLLPGGETEDGPAYERIADVAPGGNKAVLVLEDGRKVPLDSGSASRVNQYGSTITITDSTAEYAPQQNSADPQVVHAVVTPKGGQFQLKLSDGTKVMLNAASTLTFAPNFKGHAERIVRLSGEAYFEVAHDAQHPFIVETDKQRVKVLGTRFNIHSYPDEYAVTTSLLEGSVEISTSLNSSKILNPGQAATTENESTRIVAADENAVAWTSGQIRFRDADLKAILLPVSRWYDLKVIYERPPSPELYTGGILKKNSLSTFLKMLDSREVRYELRQGREGKELIIK</sequence>
<dbReference type="Gene3D" id="3.55.50.30">
    <property type="match status" value="1"/>
</dbReference>
<feature type="domain" description="Protein FecR C-terminal" evidence="3">
    <location>
        <begin position="303"/>
        <end position="363"/>
    </location>
</feature>
<evidence type="ECO:0000313" key="4">
    <source>
        <dbReference type="EMBL" id="WZN40620.1"/>
    </source>
</evidence>
<feature type="transmembrane region" description="Helical" evidence="1">
    <location>
        <begin position="72"/>
        <end position="92"/>
    </location>
</feature>
<dbReference type="InterPro" id="IPR032508">
    <property type="entry name" value="FecR_C"/>
</dbReference>
<dbReference type="EMBL" id="CP149822">
    <property type="protein sequence ID" value="WZN40620.1"/>
    <property type="molecule type" value="Genomic_DNA"/>
</dbReference>
<dbReference type="PANTHER" id="PTHR30273:SF2">
    <property type="entry name" value="PROTEIN FECR"/>
    <property type="match status" value="1"/>
</dbReference>
<dbReference type="Proteomes" id="UP001485459">
    <property type="component" value="Chromosome"/>
</dbReference>
<organism evidence="4 5">
    <name type="scientific">Chitinophaga pollutisoli</name>
    <dbReference type="NCBI Taxonomy" id="3133966"/>
    <lineage>
        <taxon>Bacteria</taxon>
        <taxon>Pseudomonadati</taxon>
        <taxon>Bacteroidota</taxon>
        <taxon>Chitinophagia</taxon>
        <taxon>Chitinophagales</taxon>
        <taxon>Chitinophagaceae</taxon>
        <taxon>Chitinophaga</taxon>
    </lineage>
</organism>
<evidence type="ECO:0000259" key="3">
    <source>
        <dbReference type="Pfam" id="PF16344"/>
    </source>
</evidence>
<name>A0ABZ2YLQ8_9BACT</name>
<evidence type="ECO:0000259" key="2">
    <source>
        <dbReference type="Pfam" id="PF04773"/>
    </source>
</evidence>
<gene>
    <name evidence="4" type="ORF">WJU16_21905</name>
</gene>
<evidence type="ECO:0000256" key="1">
    <source>
        <dbReference type="SAM" id="Phobius"/>
    </source>
</evidence>
<dbReference type="Pfam" id="PF16344">
    <property type="entry name" value="FecR_C"/>
    <property type="match status" value="1"/>
</dbReference>
<dbReference type="InterPro" id="IPR006860">
    <property type="entry name" value="FecR"/>
</dbReference>
<dbReference type="Pfam" id="PF04773">
    <property type="entry name" value="FecR"/>
    <property type="match status" value="1"/>
</dbReference>
<keyword evidence="1" id="KW-0472">Membrane</keyword>
<accession>A0ABZ2YLQ8</accession>
<keyword evidence="1" id="KW-1133">Transmembrane helix</keyword>
<evidence type="ECO:0000313" key="5">
    <source>
        <dbReference type="Proteomes" id="UP001485459"/>
    </source>
</evidence>
<dbReference type="PIRSF" id="PIRSF018266">
    <property type="entry name" value="FecR"/>
    <property type="match status" value="1"/>
</dbReference>
<dbReference type="Gene3D" id="2.60.120.1440">
    <property type="match status" value="1"/>
</dbReference>
<feature type="domain" description="FecR protein" evidence="2">
    <location>
        <begin position="167"/>
        <end position="262"/>
    </location>
</feature>
<keyword evidence="1" id="KW-0812">Transmembrane</keyword>
<proteinExistence type="predicted"/>
<dbReference type="RefSeq" id="WP_341835535.1">
    <property type="nucleotide sequence ID" value="NZ_CP149822.1"/>
</dbReference>
<reference evidence="5" key="1">
    <citation type="submission" date="2024-03" db="EMBL/GenBank/DDBJ databases">
        <title>Chitinophaga horti sp. nov., isolated from garden soil.</title>
        <authorList>
            <person name="Lee D.S."/>
            <person name="Han D.M."/>
            <person name="Baek J.H."/>
            <person name="Choi D.G."/>
            <person name="Jeon J.H."/>
            <person name="Jeon C.O."/>
        </authorList>
    </citation>
    <scope>NUCLEOTIDE SEQUENCE [LARGE SCALE GENOMIC DNA]</scope>
    <source>
        <strain evidence="5">GPA1</strain>
    </source>
</reference>